<dbReference type="InterPro" id="IPR005467">
    <property type="entry name" value="His_kinase_dom"/>
</dbReference>
<dbReference type="Pfam" id="PF02518">
    <property type="entry name" value="HATPase_c"/>
    <property type="match status" value="1"/>
</dbReference>
<keyword evidence="3" id="KW-0597">Phosphoprotein</keyword>
<proteinExistence type="predicted"/>
<name>A0A1D7TGG9_9BACT</name>
<dbReference type="Proteomes" id="UP000094609">
    <property type="component" value="Chromosome"/>
</dbReference>
<evidence type="ECO:0000256" key="3">
    <source>
        <dbReference type="ARBA" id="ARBA00022553"/>
    </source>
</evidence>
<evidence type="ECO:0000256" key="2">
    <source>
        <dbReference type="ARBA" id="ARBA00012438"/>
    </source>
</evidence>
<gene>
    <name evidence="9" type="ORF">SHALO_0315</name>
</gene>
<evidence type="ECO:0000313" key="10">
    <source>
        <dbReference type="Proteomes" id="UP000094609"/>
    </source>
</evidence>
<keyword evidence="10" id="KW-1185">Reference proteome</keyword>
<dbReference type="InterPro" id="IPR003661">
    <property type="entry name" value="HisK_dim/P_dom"/>
</dbReference>
<feature type="domain" description="Histidine kinase" evidence="8">
    <location>
        <begin position="172"/>
        <end position="377"/>
    </location>
</feature>
<dbReference type="SMART" id="SM00387">
    <property type="entry name" value="HATPase_c"/>
    <property type="match status" value="1"/>
</dbReference>
<dbReference type="EMBL" id="CP017111">
    <property type="protein sequence ID" value="AOO64112.1"/>
    <property type="molecule type" value="Genomic_DNA"/>
</dbReference>
<dbReference type="STRING" id="1193502.SHALO_0315"/>
<dbReference type="PATRIC" id="fig|1193502.14.peg.321"/>
<dbReference type="Gene3D" id="3.30.565.10">
    <property type="entry name" value="Histidine kinase-like ATPase, C-terminal domain"/>
    <property type="match status" value="1"/>
</dbReference>
<keyword evidence="5 9" id="KW-0418">Kinase</keyword>
<dbReference type="GO" id="GO:0004721">
    <property type="term" value="F:phosphoprotein phosphatase activity"/>
    <property type="evidence" value="ECO:0007669"/>
    <property type="project" value="TreeGrafter"/>
</dbReference>
<dbReference type="GO" id="GO:0000155">
    <property type="term" value="F:phosphorelay sensor kinase activity"/>
    <property type="evidence" value="ECO:0007669"/>
    <property type="project" value="InterPro"/>
</dbReference>
<dbReference type="EC" id="2.7.13.3" evidence="2"/>
<dbReference type="PANTHER" id="PTHR45453">
    <property type="entry name" value="PHOSPHATE REGULON SENSOR PROTEIN PHOR"/>
    <property type="match status" value="1"/>
</dbReference>
<dbReference type="Pfam" id="PF00512">
    <property type="entry name" value="HisKA"/>
    <property type="match status" value="1"/>
</dbReference>
<keyword evidence="7" id="KW-1133">Transmembrane helix</keyword>
<dbReference type="GO" id="GO:0016036">
    <property type="term" value="P:cellular response to phosphate starvation"/>
    <property type="evidence" value="ECO:0007669"/>
    <property type="project" value="TreeGrafter"/>
</dbReference>
<protein>
    <recommendedName>
        <fullName evidence="2">histidine kinase</fullName>
        <ecNumber evidence="2">2.7.13.3</ecNumber>
    </recommendedName>
</protein>
<dbReference type="InterPro" id="IPR003594">
    <property type="entry name" value="HATPase_dom"/>
</dbReference>
<keyword evidence="7" id="KW-0472">Membrane</keyword>
<dbReference type="InterPro" id="IPR036097">
    <property type="entry name" value="HisK_dim/P_sf"/>
</dbReference>
<dbReference type="InterPro" id="IPR036890">
    <property type="entry name" value="HATPase_C_sf"/>
</dbReference>
<evidence type="ECO:0000259" key="8">
    <source>
        <dbReference type="PROSITE" id="PS50109"/>
    </source>
</evidence>
<evidence type="ECO:0000256" key="5">
    <source>
        <dbReference type="ARBA" id="ARBA00022777"/>
    </source>
</evidence>
<dbReference type="CDD" id="cd00082">
    <property type="entry name" value="HisKA"/>
    <property type="match status" value="1"/>
</dbReference>
<reference evidence="10" key="1">
    <citation type="submission" date="2016-08" db="EMBL/GenBank/DDBJ databases">
        <title>Complete genome sequence of the organohalide-respiring Epsilonproteobacterium Sulfurospirillum halorespirans.</title>
        <authorList>
            <person name="Goris T."/>
            <person name="Zimmermann J."/>
            <person name="Schenz B."/>
            <person name="Lemos M."/>
            <person name="Hackermueller J."/>
            <person name="Diekert G."/>
        </authorList>
    </citation>
    <scope>NUCLEOTIDE SEQUENCE [LARGE SCALE GENOMIC DNA]</scope>
    <source>
        <strain>DSM 13726</strain>
        <strain evidence="10">PCE-M2</strain>
    </source>
</reference>
<evidence type="ECO:0000256" key="1">
    <source>
        <dbReference type="ARBA" id="ARBA00000085"/>
    </source>
</evidence>
<keyword evidence="7" id="KW-0812">Transmembrane</keyword>
<dbReference type="KEGG" id="shal:SHALO_0315"/>
<dbReference type="SUPFAM" id="SSF47384">
    <property type="entry name" value="Homodimeric domain of signal transducing histidine kinase"/>
    <property type="match status" value="1"/>
</dbReference>
<evidence type="ECO:0000256" key="6">
    <source>
        <dbReference type="ARBA" id="ARBA00023012"/>
    </source>
</evidence>
<dbReference type="SUPFAM" id="SSF55874">
    <property type="entry name" value="ATPase domain of HSP90 chaperone/DNA topoisomerase II/histidine kinase"/>
    <property type="match status" value="1"/>
</dbReference>
<dbReference type="GO" id="GO:0005886">
    <property type="term" value="C:plasma membrane"/>
    <property type="evidence" value="ECO:0007669"/>
    <property type="project" value="TreeGrafter"/>
</dbReference>
<sequence length="393" mass="46495">MLSLNPFRSVLIYTLIVMALFCVPSYFAIQSTIMEEKYKATQEILEWVDAHEKSIFEKEHFEIPRSVRFHINIYDASHQLLYRGIHESLMDLDFKVHVIYPFLYFQKKVLHKNELLYLVVELQLNYAKIIFITTMLFFIVLFLIYLMSNVFIHSSIYPYKKMQRYMNDFFNDSMHELKTPLGVININVELLSSYVNSTKHLQRIKAATKQMQMTYEDVEYYIKHKRVTYNKERMNLSEYLNQRIAFFEDIAVSKSIDLEHSVAPDMMIYMSKVELQRIIDNTLSNAIKYSFFQGKVEIKLLLKDEEHCVLSFHDYGQGIKDLYKVFQRFEREDSVQGGFGLGLNIVQNICNKSDIDISIESYENKGSCFTYIFRLDKKKLLDSVDDGTLKGEK</sequence>
<dbReference type="InterPro" id="IPR050351">
    <property type="entry name" value="BphY/WalK/GraS-like"/>
</dbReference>
<dbReference type="AlphaFoldDB" id="A0A1D7TGG9"/>
<dbReference type="PANTHER" id="PTHR45453:SF1">
    <property type="entry name" value="PHOSPHATE REGULON SENSOR PROTEIN PHOR"/>
    <property type="match status" value="1"/>
</dbReference>
<evidence type="ECO:0000313" key="9">
    <source>
        <dbReference type="EMBL" id="AOO64112.1"/>
    </source>
</evidence>
<feature type="transmembrane region" description="Helical" evidence="7">
    <location>
        <begin position="12"/>
        <end position="29"/>
    </location>
</feature>
<organism evidence="9 10">
    <name type="scientific">Sulfurospirillum halorespirans DSM 13726</name>
    <dbReference type="NCBI Taxonomy" id="1193502"/>
    <lineage>
        <taxon>Bacteria</taxon>
        <taxon>Pseudomonadati</taxon>
        <taxon>Campylobacterota</taxon>
        <taxon>Epsilonproteobacteria</taxon>
        <taxon>Campylobacterales</taxon>
        <taxon>Sulfurospirillaceae</taxon>
        <taxon>Sulfurospirillum</taxon>
    </lineage>
</organism>
<comment type="catalytic activity">
    <reaction evidence="1">
        <text>ATP + protein L-histidine = ADP + protein N-phospho-L-histidine.</text>
        <dbReference type="EC" id="2.7.13.3"/>
    </reaction>
</comment>
<evidence type="ECO:0000256" key="4">
    <source>
        <dbReference type="ARBA" id="ARBA00022679"/>
    </source>
</evidence>
<dbReference type="RefSeq" id="WP_069477077.1">
    <property type="nucleotide sequence ID" value="NZ_CP017111.1"/>
</dbReference>
<keyword evidence="6" id="KW-0902">Two-component regulatory system</keyword>
<dbReference type="Gene3D" id="1.10.287.130">
    <property type="match status" value="1"/>
</dbReference>
<feature type="transmembrane region" description="Helical" evidence="7">
    <location>
        <begin position="129"/>
        <end position="152"/>
    </location>
</feature>
<dbReference type="PROSITE" id="PS50109">
    <property type="entry name" value="HIS_KIN"/>
    <property type="match status" value="1"/>
</dbReference>
<keyword evidence="4" id="KW-0808">Transferase</keyword>
<evidence type="ECO:0000256" key="7">
    <source>
        <dbReference type="SAM" id="Phobius"/>
    </source>
</evidence>
<accession>A0A1D7TGG9</accession>